<evidence type="ECO:0000256" key="3">
    <source>
        <dbReference type="ARBA" id="ARBA00022475"/>
    </source>
</evidence>
<keyword evidence="5 7" id="KW-1133">Transmembrane helix</keyword>
<dbReference type="PANTHER" id="PTHR37937:SF1">
    <property type="entry name" value="CONJUGATIVE TRANSFER: DNA TRANSPORT"/>
    <property type="match status" value="1"/>
</dbReference>
<organism evidence="8 9">
    <name type="scientific">Mesomycoplasma neurolyticum</name>
    <dbReference type="NCBI Taxonomy" id="2120"/>
    <lineage>
        <taxon>Bacteria</taxon>
        <taxon>Bacillati</taxon>
        <taxon>Mycoplasmatota</taxon>
        <taxon>Mycoplasmoidales</taxon>
        <taxon>Metamycoplasmataceae</taxon>
        <taxon>Mesomycoplasma</taxon>
    </lineage>
</organism>
<keyword evidence="9" id="KW-1185">Reference proteome</keyword>
<evidence type="ECO:0000256" key="6">
    <source>
        <dbReference type="ARBA" id="ARBA00023136"/>
    </source>
</evidence>
<gene>
    <name evidence="8" type="ORF">NCTC10166_00461</name>
</gene>
<evidence type="ECO:0000256" key="1">
    <source>
        <dbReference type="ARBA" id="ARBA00004651"/>
    </source>
</evidence>
<dbReference type="RefSeq" id="WP_129719869.1">
    <property type="nucleotide sequence ID" value="NZ_LR214951.1"/>
</dbReference>
<feature type="transmembrane region" description="Helical" evidence="7">
    <location>
        <begin position="59"/>
        <end position="82"/>
    </location>
</feature>
<comment type="similarity">
    <text evidence="2">Belongs to the VirD4/TraG family.</text>
</comment>
<dbReference type="InterPro" id="IPR027417">
    <property type="entry name" value="P-loop_NTPase"/>
</dbReference>
<feature type="transmembrane region" description="Helical" evidence="7">
    <location>
        <begin position="7"/>
        <end position="28"/>
    </location>
</feature>
<keyword evidence="3" id="KW-1003">Cell membrane</keyword>
<dbReference type="AlphaFoldDB" id="A0A449A5Q2"/>
<dbReference type="Proteomes" id="UP000289440">
    <property type="component" value="Chromosome"/>
</dbReference>
<name>A0A449A5Q2_9BACT</name>
<keyword evidence="4 7" id="KW-0812">Transmembrane</keyword>
<dbReference type="Pfam" id="PF02534">
    <property type="entry name" value="T4SS-DNA_transf"/>
    <property type="match status" value="1"/>
</dbReference>
<evidence type="ECO:0000256" key="4">
    <source>
        <dbReference type="ARBA" id="ARBA00022692"/>
    </source>
</evidence>
<proteinExistence type="inferred from homology"/>
<comment type="subcellular location">
    <subcellularLocation>
        <location evidence="1">Cell membrane</location>
        <topology evidence="1">Multi-pass membrane protein</topology>
    </subcellularLocation>
</comment>
<protein>
    <submittedName>
        <fullName evidence="8">Conjugal transfer coupling protein TraG</fullName>
    </submittedName>
</protein>
<dbReference type="KEGG" id="mnu:NCTC10166_00461"/>
<evidence type="ECO:0000256" key="7">
    <source>
        <dbReference type="SAM" id="Phobius"/>
    </source>
</evidence>
<reference evidence="8 9" key="1">
    <citation type="submission" date="2019-01" db="EMBL/GenBank/DDBJ databases">
        <authorList>
            <consortium name="Pathogen Informatics"/>
        </authorList>
    </citation>
    <scope>NUCLEOTIDE SEQUENCE [LARGE SCALE GENOMIC DNA]</scope>
    <source>
        <strain evidence="8 9">NCTC10166</strain>
    </source>
</reference>
<evidence type="ECO:0000256" key="5">
    <source>
        <dbReference type="ARBA" id="ARBA00022989"/>
    </source>
</evidence>
<evidence type="ECO:0000313" key="9">
    <source>
        <dbReference type="Proteomes" id="UP000289440"/>
    </source>
</evidence>
<keyword evidence="6 7" id="KW-0472">Membrane</keyword>
<dbReference type="GO" id="GO:0005886">
    <property type="term" value="C:plasma membrane"/>
    <property type="evidence" value="ECO:0007669"/>
    <property type="project" value="UniProtKB-SubCell"/>
</dbReference>
<sequence length="716" mass="83700">MKGKKNLKYLFIFILFWIPVFLLTYILFPFSEISSLKKFVDIFPKLKNYWKLNITNWNVISISLLSSFIFSFTFLCLVLIFFKFKKNKNKFEKLEEGGASFLWDEPNKKGSFSEFSKIYFKNFKNQKPGWVVSYKRIASKIKYFVSTETHAKIIGTTGSGKTQRFIIPSAKYNINIKNTEVKPNIVLIDPKGELYLELKNDLDKNNYQTFTLDLTNPLISDGFNFLSKIWKTFHNQNMNKLERESLAFSLLADVIESLDDWNTSGDNKFWSDSSKNCLKIIGKFMLYYSTIDKNFKKQHFNLASFNQFLSYKEFSKGKWINILQNSQSQEIKNFFLSEVKPLIENNDRTLTSQLSGAVNAIVKFNNDLAIKSWSCRHNIEIEKIILDSHLDNGKPFAIFIKFPDHKKDRHRYISILIDQIYQTAIDIANASKNQKLKRTLLFFGDEFGNLPVIKDFDNKVTIARSRNIFFSIVLQDLNQLAKYKNDKKIIENNTNLTIFLNSSDHETLKKTSEILGQSNVVKTSFSNSKNDKSKSSTDSLSNKPLVSIEELKNISPKVHLIIQSGIKPSRVNSTYAYDVWNTKSNEIEKKEIRIFNEKDYFYLFTEIAKNDTKDKNLNKELLEIIEKEKKDELDEMLLKTIRTIKGEKEDNNNFEQEEEFDVEDLDEMEFMDKEKNDKVNNKTKQLAYLEAKLKSGMLDNEEYKIIEKKIKFLKGS</sequence>
<evidence type="ECO:0000313" key="8">
    <source>
        <dbReference type="EMBL" id="VEU59483.1"/>
    </source>
</evidence>
<dbReference type="EMBL" id="LR214951">
    <property type="protein sequence ID" value="VEU59483.1"/>
    <property type="molecule type" value="Genomic_DNA"/>
</dbReference>
<dbReference type="Gene3D" id="3.40.50.300">
    <property type="entry name" value="P-loop containing nucleotide triphosphate hydrolases"/>
    <property type="match status" value="1"/>
</dbReference>
<accession>A0A449A5Q2</accession>
<dbReference type="OrthoDB" id="9766496at2"/>
<dbReference type="CDD" id="cd01127">
    <property type="entry name" value="TrwB_TraG_TraD_VirD4"/>
    <property type="match status" value="2"/>
</dbReference>
<dbReference type="SUPFAM" id="SSF52540">
    <property type="entry name" value="P-loop containing nucleoside triphosphate hydrolases"/>
    <property type="match status" value="1"/>
</dbReference>
<dbReference type="InterPro" id="IPR051539">
    <property type="entry name" value="T4SS-coupling_protein"/>
</dbReference>
<dbReference type="PANTHER" id="PTHR37937">
    <property type="entry name" value="CONJUGATIVE TRANSFER: DNA TRANSPORT"/>
    <property type="match status" value="1"/>
</dbReference>
<evidence type="ECO:0000256" key="2">
    <source>
        <dbReference type="ARBA" id="ARBA00008806"/>
    </source>
</evidence>
<dbReference type="InterPro" id="IPR003688">
    <property type="entry name" value="TraG/VirD4"/>
</dbReference>